<proteinExistence type="predicted"/>
<keyword evidence="3" id="KW-1185">Reference proteome</keyword>
<dbReference type="RefSeq" id="WP_189987412.1">
    <property type="nucleotide sequence ID" value="NZ_BMZS01000001.1"/>
</dbReference>
<dbReference type="FunFam" id="3.90.79.10:FF:000019">
    <property type="entry name" value="Thiamin pyrophosphokinase, putative"/>
    <property type="match status" value="1"/>
</dbReference>
<evidence type="ECO:0000313" key="2">
    <source>
        <dbReference type="EMBL" id="GHD41488.1"/>
    </source>
</evidence>
<organism evidence="2 3">
    <name type="scientific">Thalassobaculum fulvum</name>
    <dbReference type="NCBI Taxonomy" id="1633335"/>
    <lineage>
        <taxon>Bacteria</taxon>
        <taxon>Pseudomonadati</taxon>
        <taxon>Pseudomonadota</taxon>
        <taxon>Alphaproteobacteria</taxon>
        <taxon>Rhodospirillales</taxon>
        <taxon>Thalassobaculaceae</taxon>
        <taxon>Thalassobaculum</taxon>
    </lineage>
</organism>
<feature type="domain" description="Nudix hydrolase" evidence="1">
    <location>
        <begin position="105"/>
        <end position="257"/>
    </location>
</feature>
<gene>
    <name evidence="2" type="ORF">GCM10017083_06010</name>
</gene>
<reference evidence="2" key="1">
    <citation type="journal article" date="2014" name="Int. J. Syst. Evol. Microbiol.">
        <title>Complete genome sequence of Corynebacterium casei LMG S-19264T (=DSM 44701T), isolated from a smear-ripened cheese.</title>
        <authorList>
            <consortium name="US DOE Joint Genome Institute (JGI-PGF)"/>
            <person name="Walter F."/>
            <person name="Albersmeier A."/>
            <person name="Kalinowski J."/>
            <person name="Ruckert C."/>
        </authorList>
    </citation>
    <scope>NUCLEOTIDE SEQUENCE</scope>
    <source>
        <strain evidence="2">KCTC 42651</strain>
    </source>
</reference>
<dbReference type="InterPro" id="IPR031804">
    <property type="entry name" value="DUF4743"/>
</dbReference>
<dbReference type="Proteomes" id="UP000630353">
    <property type="component" value="Unassembled WGS sequence"/>
</dbReference>
<accession>A0A919CMV9</accession>
<dbReference type="Pfam" id="PF00293">
    <property type="entry name" value="NUDIX"/>
    <property type="match status" value="1"/>
</dbReference>
<sequence>MAFLDHVRACNAFSLADFVPFHVGPAKVGWIRRPLSLELMRFGSLFHVFEDLVHLEPNLTTPGDRTRAVADALAALAEDGVISRLRGEAYPVIERLGAEPLFEIDRGVATEFGIVNRGFHLNGLVGDGAETRMWVARRALTKSTYPGRLDNMVAGGHPAGLSARENLLKECAEEAGIPETLAARARPVSMVSYTMEVPQGLRRHAFWSYDLQVPEDFTPVPVDGEVHEFRLMPVDEVARIVETSDEFKYNCNLVVIDWLMRTGRIDAEHPDFHALSVGLHQPWP</sequence>
<dbReference type="AlphaFoldDB" id="A0A919CMV9"/>
<dbReference type="InterPro" id="IPR000086">
    <property type="entry name" value="NUDIX_hydrolase_dom"/>
</dbReference>
<name>A0A919CMV9_9PROT</name>
<dbReference type="CDD" id="cd03676">
    <property type="entry name" value="NUDIX_Tnr3_like"/>
    <property type="match status" value="1"/>
</dbReference>
<evidence type="ECO:0000259" key="1">
    <source>
        <dbReference type="PROSITE" id="PS51462"/>
    </source>
</evidence>
<dbReference type="SUPFAM" id="SSF55811">
    <property type="entry name" value="Nudix"/>
    <property type="match status" value="1"/>
</dbReference>
<protein>
    <submittedName>
        <fullName evidence="2">DUF4743 domain-containing protein</fullName>
    </submittedName>
</protein>
<comment type="caution">
    <text evidence="2">The sequence shown here is derived from an EMBL/GenBank/DDBJ whole genome shotgun (WGS) entry which is preliminary data.</text>
</comment>
<reference evidence="2" key="2">
    <citation type="submission" date="2020-09" db="EMBL/GenBank/DDBJ databases">
        <authorList>
            <person name="Sun Q."/>
            <person name="Kim S."/>
        </authorList>
    </citation>
    <scope>NUCLEOTIDE SEQUENCE</scope>
    <source>
        <strain evidence="2">KCTC 42651</strain>
    </source>
</reference>
<dbReference type="InterPro" id="IPR015797">
    <property type="entry name" value="NUDIX_hydrolase-like_dom_sf"/>
</dbReference>
<dbReference type="PANTHER" id="PTHR13622:SF8">
    <property type="entry name" value="THIAMIN PYROPHOSPHOKINASE 1"/>
    <property type="match status" value="1"/>
</dbReference>
<evidence type="ECO:0000313" key="3">
    <source>
        <dbReference type="Proteomes" id="UP000630353"/>
    </source>
</evidence>
<dbReference type="EMBL" id="BMZS01000001">
    <property type="protein sequence ID" value="GHD41488.1"/>
    <property type="molecule type" value="Genomic_DNA"/>
</dbReference>
<dbReference type="PROSITE" id="PS51462">
    <property type="entry name" value="NUDIX"/>
    <property type="match status" value="1"/>
</dbReference>
<dbReference type="Gene3D" id="3.90.79.10">
    <property type="entry name" value="Nucleoside Triphosphate Pyrophosphohydrolase"/>
    <property type="match status" value="1"/>
</dbReference>
<dbReference type="PANTHER" id="PTHR13622">
    <property type="entry name" value="THIAMIN PYROPHOSPHOKINASE"/>
    <property type="match status" value="1"/>
</dbReference>
<dbReference type="Pfam" id="PF15916">
    <property type="entry name" value="DUF4743"/>
    <property type="match status" value="1"/>
</dbReference>
<dbReference type="GO" id="GO:0044715">
    <property type="term" value="F:8-oxo-dGDP phosphatase activity"/>
    <property type="evidence" value="ECO:0007669"/>
    <property type="project" value="TreeGrafter"/>
</dbReference>